<reference evidence="1 2" key="1">
    <citation type="submission" date="2018-06" db="EMBL/GenBank/DDBJ databases">
        <title>Paenibacillus imtechensis sp. nov.</title>
        <authorList>
            <person name="Pinnaka A.K."/>
            <person name="Singh H."/>
            <person name="Kaur M."/>
        </authorList>
    </citation>
    <scope>NUCLEOTIDE SEQUENCE [LARGE SCALE GENOMIC DNA]</scope>
    <source>
        <strain evidence="1 2">SMB1</strain>
    </source>
</reference>
<organism evidence="1 2">
    <name type="scientific">Paenibacillus sambharensis</name>
    <dbReference type="NCBI Taxonomy" id="1803190"/>
    <lineage>
        <taxon>Bacteria</taxon>
        <taxon>Bacillati</taxon>
        <taxon>Bacillota</taxon>
        <taxon>Bacilli</taxon>
        <taxon>Bacillales</taxon>
        <taxon>Paenibacillaceae</taxon>
        <taxon>Paenibacillus</taxon>
    </lineage>
</organism>
<dbReference type="Proteomes" id="UP000249522">
    <property type="component" value="Unassembled WGS sequence"/>
</dbReference>
<dbReference type="AlphaFoldDB" id="A0A2W1L3F5"/>
<sequence length="178" mass="19772">MNKLRPLPILLTVLLSGAVLFGGWFSYQSFAVERPFMESMASIDGVEVSEPVIERDSVTVKLKLESGIDLMSVYHEIKKQGSALIGSKELKLDVEQVPSPELEKIWSSVLFEVAQAMDNQLYASIPEAAADWMDEYDGLNVVTSMDDTNVYITLEQSGETKFVILPRIPAKMGVWPNA</sequence>
<name>A0A2W1L3F5_9BACL</name>
<comment type="caution">
    <text evidence="1">The sequence shown here is derived from an EMBL/GenBank/DDBJ whole genome shotgun (WGS) entry which is preliminary data.</text>
</comment>
<dbReference type="EMBL" id="QKRB01000057">
    <property type="protein sequence ID" value="PZD93573.1"/>
    <property type="molecule type" value="Genomic_DNA"/>
</dbReference>
<keyword evidence="2" id="KW-1185">Reference proteome</keyword>
<dbReference type="RefSeq" id="WP_111149242.1">
    <property type="nucleotide sequence ID" value="NZ_QKRB01000057.1"/>
</dbReference>
<protein>
    <submittedName>
        <fullName evidence="1">Uncharacterized protein</fullName>
    </submittedName>
</protein>
<evidence type="ECO:0000313" key="1">
    <source>
        <dbReference type="EMBL" id="PZD93573.1"/>
    </source>
</evidence>
<accession>A0A2W1L3F5</accession>
<evidence type="ECO:0000313" key="2">
    <source>
        <dbReference type="Proteomes" id="UP000249522"/>
    </source>
</evidence>
<dbReference type="OrthoDB" id="2652483at2"/>
<gene>
    <name evidence="1" type="ORF">DNH61_23430</name>
</gene>
<proteinExistence type="predicted"/>